<evidence type="ECO:0000313" key="2">
    <source>
        <dbReference type="Proteomes" id="UP000827976"/>
    </source>
</evidence>
<dbReference type="Proteomes" id="UP000827976">
    <property type="component" value="Chromosome 5"/>
</dbReference>
<sequence>MASGSLVGGGGGGGDGSREKHRWSESKVYTRKTHNKNPKTTIINTSNANNGSNPISSQQTLATADDLNSSLQQPIPPPLPVASSAPSDDDASSLNHGNHRFHPRTVTISVASGSRHEVRELRRRLSAELEQVRALSRKVEAHELRLATASVPTHTLSQFSASEPCTPAPSKRPPPSSNSEAASLRRHLSVAVPPGENSATDTFEKEKRTPKANQYYRNSDFILGKEKIPLPDSHGHKKAKANASRKGDGDYGLPNVDKKVFAQVFKSCSSLLSKLMKHQHGWVFNTPVDVKRLGLHDYHTIIKRPMDLGTIKSRLAKNWYKTPREFAEDVRLTFQNAMTYNPKGQDVHIMAEQLSQLFEERWLAIESEYSYLLHPPPAKKVPRPPPLDVRTLERSDSTVHPMAESKTKPVNHTPQFGRSPALKKPKAKDLHKRDMTFEEKQRLSNNLQNLPPEKLDNIVQIIKKRNSAMSQHDDEIEVDIDSVDVETLWELDRFVTNYKKSLSKNKRKAELASLARAEAGHAGRERIQETLAEPVAVEAPKENKTVVDEKDVSSSSPNGREKKDNVASQSNSSSSSSSGSSSSSSDSDSDSSSGYGSDAAHSPQT</sequence>
<gene>
    <name evidence="1" type="ORF">IHE45_05G111700</name>
</gene>
<evidence type="ECO:0000313" key="1">
    <source>
        <dbReference type="EMBL" id="KAH7682296.1"/>
    </source>
</evidence>
<comment type="caution">
    <text evidence="1">The sequence shown here is derived from an EMBL/GenBank/DDBJ whole genome shotgun (WGS) entry which is preliminary data.</text>
</comment>
<dbReference type="EMBL" id="CM037015">
    <property type="protein sequence ID" value="KAH7682296.1"/>
    <property type="molecule type" value="Genomic_DNA"/>
</dbReference>
<accession>A0ACB7W3Z5</accession>
<name>A0ACB7W3Z5_DIOAL</name>
<reference evidence="2" key="1">
    <citation type="journal article" date="2022" name="Nat. Commun.">
        <title>Chromosome evolution and the genetic basis of agronomically important traits in greater yam.</title>
        <authorList>
            <person name="Bredeson J.V."/>
            <person name="Lyons J.B."/>
            <person name="Oniyinde I.O."/>
            <person name="Okereke N.R."/>
            <person name="Kolade O."/>
            <person name="Nnabue I."/>
            <person name="Nwadili C.O."/>
            <person name="Hribova E."/>
            <person name="Parker M."/>
            <person name="Nwogha J."/>
            <person name="Shu S."/>
            <person name="Carlson J."/>
            <person name="Kariba R."/>
            <person name="Muthemba S."/>
            <person name="Knop K."/>
            <person name="Barton G.J."/>
            <person name="Sherwood A.V."/>
            <person name="Lopez-Montes A."/>
            <person name="Asiedu R."/>
            <person name="Jamnadass R."/>
            <person name="Muchugi A."/>
            <person name="Goodstein D."/>
            <person name="Egesi C.N."/>
            <person name="Featherston J."/>
            <person name="Asfaw A."/>
            <person name="Simpson G.G."/>
            <person name="Dolezel J."/>
            <person name="Hendre P.S."/>
            <person name="Van Deynze A."/>
            <person name="Kumar P.L."/>
            <person name="Obidiegwu J.E."/>
            <person name="Bhattacharjee R."/>
            <person name="Rokhsar D.S."/>
        </authorList>
    </citation>
    <scope>NUCLEOTIDE SEQUENCE [LARGE SCALE GENOMIC DNA]</scope>
    <source>
        <strain evidence="2">cv. TDa95/00328</strain>
    </source>
</reference>
<organism evidence="1 2">
    <name type="scientific">Dioscorea alata</name>
    <name type="common">Purple yam</name>
    <dbReference type="NCBI Taxonomy" id="55571"/>
    <lineage>
        <taxon>Eukaryota</taxon>
        <taxon>Viridiplantae</taxon>
        <taxon>Streptophyta</taxon>
        <taxon>Embryophyta</taxon>
        <taxon>Tracheophyta</taxon>
        <taxon>Spermatophyta</taxon>
        <taxon>Magnoliopsida</taxon>
        <taxon>Liliopsida</taxon>
        <taxon>Dioscoreales</taxon>
        <taxon>Dioscoreaceae</taxon>
        <taxon>Dioscorea</taxon>
    </lineage>
</organism>
<keyword evidence="2" id="KW-1185">Reference proteome</keyword>
<protein>
    <submittedName>
        <fullName evidence="1">Bromodomain-containing protein 3</fullName>
    </submittedName>
</protein>
<proteinExistence type="predicted"/>